<reference evidence="1 2" key="1">
    <citation type="submission" date="2016-11" db="EMBL/GenBank/DDBJ databases">
        <authorList>
            <person name="Jaros S."/>
            <person name="Januszkiewicz K."/>
            <person name="Wedrychowicz H."/>
        </authorList>
    </citation>
    <scope>NUCLEOTIDE SEQUENCE [LARGE SCALE GENOMIC DNA]</scope>
    <source>
        <strain evidence="1 2">KHT3</strain>
    </source>
</reference>
<dbReference type="OrthoDB" id="1072707at2"/>
<protein>
    <submittedName>
        <fullName evidence="1">Uncharacterized protein</fullName>
    </submittedName>
</protein>
<dbReference type="Pfam" id="PF12668">
    <property type="entry name" value="DUF3791"/>
    <property type="match status" value="1"/>
</dbReference>
<dbReference type="InterPro" id="IPR024269">
    <property type="entry name" value="DUF3791"/>
</dbReference>
<proteinExistence type="predicted"/>
<organism evidence="1 2">
    <name type="scientific">Xylanibacter ruminicola</name>
    <name type="common">Prevotella ruminicola</name>
    <dbReference type="NCBI Taxonomy" id="839"/>
    <lineage>
        <taxon>Bacteria</taxon>
        <taxon>Pseudomonadati</taxon>
        <taxon>Bacteroidota</taxon>
        <taxon>Bacteroidia</taxon>
        <taxon>Bacteroidales</taxon>
        <taxon>Prevotellaceae</taxon>
        <taxon>Xylanibacter</taxon>
    </lineage>
</organism>
<dbReference type="RefSeq" id="WP_073208668.1">
    <property type="nucleotide sequence ID" value="NZ_FRBD01000012.1"/>
</dbReference>
<name>A0A1M6VFV7_XYLRU</name>
<gene>
    <name evidence="1" type="ORF">SAMN05216463_112101</name>
</gene>
<sequence>MEKSQSDTFRKIHFAVMAIEASARKANLSGKDMHDRLKRQGLIHKRLLRHYEQLHTQSLDWVVDDTIETLHNWEQEEKEGGAC</sequence>
<dbReference type="AlphaFoldDB" id="A0A1M6VFV7"/>
<evidence type="ECO:0000313" key="1">
    <source>
        <dbReference type="EMBL" id="SHK80338.1"/>
    </source>
</evidence>
<dbReference type="Proteomes" id="UP000184130">
    <property type="component" value="Unassembled WGS sequence"/>
</dbReference>
<dbReference type="EMBL" id="FRBD01000012">
    <property type="protein sequence ID" value="SHK80338.1"/>
    <property type="molecule type" value="Genomic_DNA"/>
</dbReference>
<evidence type="ECO:0000313" key="2">
    <source>
        <dbReference type="Proteomes" id="UP000184130"/>
    </source>
</evidence>
<accession>A0A1M6VFV7</accession>